<accession>A0A432GWH9</accession>
<reference evidence="1 2" key="1">
    <citation type="submission" date="2018-06" db="EMBL/GenBank/DDBJ databases">
        <title>Combined omics and stable isotope probing to characterize newly discovered Mariana Back-Arc vent microbial communities.</title>
        <authorList>
            <person name="Trembath-Reichert E."/>
            <person name="Huber J.A."/>
        </authorList>
    </citation>
    <scope>NUCLEOTIDE SEQUENCE [LARGE SCALE GENOMIC DNA]</scope>
    <source>
        <strain evidence="1">MAG 54</strain>
    </source>
</reference>
<dbReference type="AlphaFoldDB" id="A0A432GWH9"/>
<protein>
    <submittedName>
        <fullName evidence="1">Uncharacterized protein</fullName>
    </submittedName>
</protein>
<proteinExistence type="predicted"/>
<gene>
    <name evidence="1" type="ORF">DSY95_01665</name>
</gene>
<evidence type="ECO:0000313" key="2">
    <source>
        <dbReference type="Proteomes" id="UP000287719"/>
    </source>
</evidence>
<dbReference type="EMBL" id="QNZJ01000067">
    <property type="protein sequence ID" value="RTZ87911.1"/>
    <property type="molecule type" value="Genomic_DNA"/>
</dbReference>
<evidence type="ECO:0000313" key="1">
    <source>
        <dbReference type="EMBL" id="RTZ87911.1"/>
    </source>
</evidence>
<dbReference type="Proteomes" id="UP000287719">
    <property type="component" value="Unassembled WGS sequence"/>
</dbReference>
<feature type="non-terminal residue" evidence="1">
    <location>
        <position position="1"/>
    </location>
</feature>
<sequence length="66" mass="8022">IRRIIQKYFRNCGLSFNKNSQRKPFMDRIKCRVVESGLRPALQINKVRQVVLKQLYLYFFGVYEDH</sequence>
<comment type="caution">
    <text evidence="1">The sequence shown here is derived from an EMBL/GenBank/DDBJ whole genome shotgun (WGS) entry which is preliminary data.</text>
</comment>
<name>A0A432GWH9_9DELT</name>
<organism evidence="1 2">
    <name type="scientific">SAR324 cluster bacterium</name>
    <dbReference type="NCBI Taxonomy" id="2024889"/>
    <lineage>
        <taxon>Bacteria</taxon>
        <taxon>Deltaproteobacteria</taxon>
        <taxon>SAR324 cluster</taxon>
    </lineage>
</organism>